<evidence type="ECO:0000313" key="7">
    <source>
        <dbReference type="Proteomes" id="UP001066276"/>
    </source>
</evidence>
<name>A0AAV7LLV8_PLEWA</name>
<dbReference type="PANTHER" id="PTHR16200">
    <property type="entry name" value="RING ZINC FINGER"/>
    <property type="match status" value="1"/>
</dbReference>
<dbReference type="Gene3D" id="3.30.40.10">
    <property type="entry name" value="Zinc/RING finger domain, C3HC4 (zinc finger)"/>
    <property type="match status" value="1"/>
</dbReference>
<feature type="domain" description="RING-type" evidence="5">
    <location>
        <begin position="284"/>
        <end position="325"/>
    </location>
</feature>
<reference evidence="6" key="1">
    <citation type="journal article" date="2022" name="bioRxiv">
        <title>Sequencing and chromosome-scale assembly of the giantPleurodeles waltlgenome.</title>
        <authorList>
            <person name="Brown T."/>
            <person name="Elewa A."/>
            <person name="Iarovenko S."/>
            <person name="Subramanian E."/>
            <person name="Araus A.J."/>
            <person name="Petzold A."/>
            <person name="Susuki M."/>
            <person name="Suzuki K.-i.T."/>
            <person name="Hayashi T."/>
            <person name="Toyoda A."/>
            <person name="Oliveira C."/>
            <person name="Osipova E."/>
            <person name="Leigh N.D."/>
            <person name="Simon A."/>
            <person name="Yun M.H."/>
        </authorList>
    </citation>
    <scope>NUCLEOTIDE SEQUENCE</scope>
    <source>
        <strain evidence="6">20211129_DDA</strain>
        <tissue evidence="6">Liver</tissue>
    </source>
</reference>
<dbReference type="Proteomes" id="UP001066276">
    <property type="component" value="Chromosome 11"/>
</dbReference>
<dbReference type="PROSITE" id="PS50089">
    <property type="entry name" value="ZF_RING_2"/>
    <property type="match status" value="1"/>
</dbReference>
<organism evidence="6 7">
    <name type="scientific">Pleurodeles waltl</name>
    <name type="common">Iberian ribbed newt</name>
    <dbReference type="NCBI Taxonomy" id="8319"/>
    <lineage>
        <taxon>Eukaryota</taxon>
        <taxon>Metazoa</taxon>
        <taxon>Chordata</taxon>
        <taxon>Craniata</taxon>
        <taxon>Vertebrata</taxon>
        <taxon>Euteleostomi</taxon>
        <taxon>Amphibia</taxon>
        <taxon>Batrachia</taxon>
        <taxon>Caudata</taxon>
        <taxon>Salamandroidea</taxon>
        <taxon>Salamandridae</taxon>
        <taxon>Pleurodelinae</taxon>
        <taxon>Pleurodeles</taxon>
    </lineage>
</organism>
<comment type="caution">
    <text evidence="6">The sequence shown here is derived from an EMBL/GenBank/DDBJ whole genome shotgun (WGS) entry which is preliminary data.</text>
</comment>
<dbReference type="InterPro" id="IPR051073">
    <property type="entry name" value="ZNRF3_Arkadia_E3_ligases"/>
</dbReference>
<dbReference type="Pfam" id="PF13639">
    <property type="entry name" value="zf-RING_2"/>
    <property type="match status" value="1"/>
</dbReference>
<dbReference type="CDD" id="cd16670">
    <property type="entry name" value="RING-H2_RNF215"/>
    <property type="match status" value="1"/>
</dbReference>
<proteinExistence type="predicted"/>
<dbReference type="InterPro" id="IPR013083">
    <property type="entry name" value="Znf_RING/FYVE/PHD"/>
</dbReference>
<dbReference type="SUPFAM" id="SSF57850">
    <property type="entry name" value="RING/U-box"/>
    <property type="match status" value="1"/>
</dbReference>
<evidence type="ECO:0000313" key="6">
    <source>
        <dbReference type="EMBL" id="KAJ1092565.1"/>
    </source>
</evidence>
<dbReference type="EMBL" id="JANPWB010000015">
    <property type="protein sequence ID" value="KAJ1092565.1"/>
    <property type="molecule type" value="Genomic_DNA"/>
</dbReference>
<accession>A0AAV7LLV8</accession>
<evidence type="ECO:0000256" key="3">
    <source>
        <dbReference type="ARBA" id="ARBA00022833"/>
    </source>
</evidence>
<keyword evidence="2 4" id="KW-0863">Zinc-finger</keyword>
<keyword evidence="7" id="KW-1185">Reference proteome</keyword>
<evidence type="ECO:0000259" key="5">
    <source>
        <dbReference type="PROSITE" id="PS50089"/>
    </source>
</evidence>
<protein>
    <recommendedName>
        <fullName evidence="5">RING-type domain-containing protein</fullName>
    </recommendedName>
</protein>
<sequence>MQETGTSDHLFTPGELSYMLPGTLLGTLRSRDVNSGRESRARLQRDETPITEVAQGNLILVGDTDLLVADEESWIGVVPVGEEQGEFKITNRIEESFTASVMNKMKRALVLGASALLLLALNQSTVRELDVSQVLSKPVIVIQASENVTKLLSALLRGLRATTKITYKAALLENLGLTLTLWSTCGRSRGGLYGEWQGVICTGETSSQVQKYLQQLWNTILLVSLIVCTGVIVHVQRRSRLQLLNPDPELDLRQHILRRLSALKTRRYHPPKCHRTHTPDIENCAVCLDQFHKNECLRVLPCLHRFHRDCVDPWLLLHYTCPLCKYNILGNFYKET</sequence>
<dbReference type="SMART" id="SM00184">
    <property type="entry name" value="RING"/>
    <property type="match status" value="1"/>
</dbReference>
<dbReference type="FunFam" id="3.50.30.30:FF:000031">
    <property type="entry name" value="RING finger protein 215"/>
    <property type="match status" value="1"/>
</dbReference>
<evidence type="ECO:0000256" key="2">
    <source>
        <dbReference type="ARBA" id="ARBA00022771"/>
    </source>
</evidence>
<dbReference type="AlphaFoldDB" id="A0AAV7LLV8"/>
<dbReference type="InterPro" id="IPR001841">
    <property type="entry name" value="Znf_RING"/>
</dbReference>
<evidence type="ECO:0000256" key="1">
    <source>
        <dbReference type="ARBA" id="ARBA00022723"/>
    </source>
</evidence>
<dbReference type="Gene3D" id="3.50.30.30">
    <property type="match status" value="1"/>
</dbReference>
<keyword evidence="3" id="KW-0862">Zinc</keyword>
<gene>
    <name evidence="6" type="ORF">NDU88_005675</name>
</gene>
<evidence type="ECO:0000256" key="4">
    <source>
        <dbReference type="PROSITE-ProRule" id="PRU00175"/>
    </source>
</evidence>
<dbReference type="GO" id="GO:0008270">
    <property type="term" value="F:zinc ion binding"/>
    <property type="evidence" value="ECO:0007669"/>
    <property type="project" value="UniProtKB-KW"/>
</dbReference>
<keyword evidence="1" id="KW-0479">Metal-binding</keyword>